<dbReference type="Gene3D" id="3.40.50.300">
    <property type="entry name" value="P-loop containing nucleotide triphosphate hydrolases"/>
    <property type="match status" value="1"/>
</dbReference>
<dbReference type="PANTHER" id="PTHR43603:SF1">
    <property type="entry name" value="ZINC-REGULATED GTPASE METALLOPROTEIN ACTIVATOR 1"/>
    <property type="match status" value="1"/>
</dbReference>
<protein>
    <submittedName>
        <fullName evidence="3">GTP-binding protein</fullName>
    </submittedName>
</protein>
<dbReference type="InterPro" id="IPR011629">
    <property type="entry name" value="CobW-like_C"/>
</dbReference>
<keyword evidence="4" id="KW-1185">Reference proteome</keyword>
<dbReference type="EMBL" id="JACYHB010000008">
    <property type="protein sequence ID" value="MBD8079619.1"/>
    <property type="molecule type" value="Genomic_DNA"/>
</dbReference>
<comment type="caution">
    <text evidence="3">The sequence shown here is derived from an EMBL/GenBank/DDBJ whole genome shotgun (WGS) entry which is preliminary data.</text>
</comment>
<dbReference type="InterPro" id="IPR003495">
    <property type="entry name" value="CobW/HypB/UreG_nucleotide-bd"/>
</dbReference>
<dbReference type="SMART" id="SM00833">
    <property type="entry name" value="CobW_C"/>
    <property type="match status" value="1"/>
</dbReference>
<feature type="domain" description="CobW C-terminal" evidence="2">
    <location>
        <begin position="285"/>
        <end position="391"/>
    </location>
</feature>
<dbReference type="Pfam" id="PF02492">
    <property type="entry name" value="cobW"/>
    <property type="match status" value="1"/>
</dbReference>
<name>A0A927J0F6_9MICO</name>
<dbReference type="Pfam" id="PF07683">
    <property type="entry name" value="CobW_C"/>
    <property type="match status" value="1"/>
</dbReference>
<feature type="region of interest" description="Disordered" evidence="1">
    <location>
        <begin position="230"/>
        <end position="283"/>
    </location>
</feature>
<dbReference type="InterPro" id="IPR051927">
    <property type="entry name" value="Zn_Chap_cDPG_Synth"/>
</dbReference>
<feature type="compositionally biased region" description="Low complexity" evidence="1">
    <location>
        <begin position="252"/>
        <end position="275"/>
    </location>
</feature>
<dbReference type="InterPro" id="IPR027417">
    <property type="entry name" value="P-loop_NTPase"/>
</dbReference>
<dbReference type="PANTHER" id="PTHR43603">
    <property type="entry name" value="COBW DOMAIN-CONTAINING PROTEIN DDB_G0274527"/>
    <property type="match status" value="1"/>
</dbReference>
<evidence type="ECO:0000259" key="2">
    <source>
        <dbReference type="SMART" id="SM00833"/>
    </source>
</evidence>
<proteinExistence type="predicted"/>
<sequence length="422" mass="44430">MSQTRPDPTPADDRAALSVLSTIDPVLRESAVFGLVVGAPGAVVVRHDIRATEGELHRVVVDAAGVVEDEVVPLEHACLSCAVREDAVPTLRRLADDGRWDHVVLALPVAAESLPVTRALAGAAAPGGELERLRLATVLAVVDVETVEHDLLADDLVAERGIALTDDDERAVGEVVAAQLEHADLVVTSGSRATAPTGSGLVDRLRGEDSHRLDGLHRVVVGDLAARSHDAAAAERRAHPLGAPHTGSTAVTRGRSGPPRRAASAGRAGHGVRAAHTARDPRDRSWTLELRSARPFDPERLLRRIEDLGGGYVRSRGVFHVANRPDSLCAWEGAGGQLSIGGLGAWADVASSDGASLAPHTRIVVVGARPERPGRGEDARPRLLDAFTDALATQDELSDGGLRWLGRDDDLAPWLGARSDLS</sequence>
<dbReference type="RefSeq" id="WP_191829198.1">
    <property type="nucleotide sequence ID" value="NZ_JACYHB010000008.1"/>
</dbReference>
<evidence type="ECO:0000313" key="4">
    <source>
        <dbReference type="Proteomes" id="UP000610846"/>
    </source>
</evidence>
<accession>A0A927J0F6</accession>
<evidence type="ECO:0000256" key="1">
    <source>
        <dbReference type="SAM" id="MobiDB-lite"/>
    </source>
</evidence>
<evidence type="ECO:0000313" key="3">
    <source>
        <dbReference type="EMBL" id="MBD8079619.1"/>
    </source>
</evidence>
<dbReference type="AlphaFoldDB" id="A0A927J0F6"/>
<dbReference type="Proteomes" id="UP000610846">
    <property type="component" value="Unassembled WGS sequence"/>
</dbReference>
<gene>
    <name evidence="3" type="ORF">IF651_11180</name>
</gene>
<organism evidence="3 4">
    <name type="scientific">Cellulosimicrobium arenosum</name>
    <dbReference type="NCBI Taxonomy" id="2708133"/>
    <lineage>
        <taxon>Bacteria</taxon>
        <taxon>Bacillati</taxon>
        <taxon>Actinomycetota</taxon>
        <taxon>Actinomycetes</taxon>
        <taxon>Micrococcales</taxon>
        <taxon>Promicromonosporaceae</taxon>
        <taxon>Cellulosimicrobium</taxon>
    </lineage>
</organism>
<reference evidence="3" key="2">
    <citation type="submission" date="2020-09" db="EMBL/GenBank/DDBJ databases">
        <authorList>
            <person name="Yu Y."/>
        </authorList>
    </citation>
    <scope>NUCLEOTIDE SEQUENCE</scope>
    <source>
        <strain evidence="3">KCTC 49039</strain>
    </source>
</reference>
<dbReference type="SUPFAM" id="SSF90002">
    <property type="entry name" value="Hypothetical protein YjiA, C-terminal domain"/>
    <property type="match status" value="1"/>
</dbReference>
<reference evidence="3" key="1">
    <citation type="journal article" date="2018" name="Curr. Microbiol.">
        <title>Cellulosimicrobium arenosum sp. nov., Isolated from Marine Sediment Sand.</title>
        <authorList>
            <person name="Oh M."/>
            <person name="Kim J.H."/>
            <person name="Yoon J.H."/>
            <person name="Schumann P."/>
            <person name="Kim W."/>
        </authorList>
    </citation>
    <scope>NUCLEOTIDE SEQUENCE</scope>
    <source>
        <strain evidence="3">KCTC 49039</strain>
    </source>
</reference>